<name>A0A4Y3ILH9_9VIBR</name>
<dbReference type="GO" id="GO:0003700">
    <property type="term" value="F:DNA-binding transcription factor activity"/>
    <property type="evidence" value="ECO:0007669"/>
    <property type="project" value="InterPro"/>
</dbReference>
<dbReference type="RefSeq" id="WP_141270684.1">
    <property type="nucleotide sequence ID" value="NZ_BJLH01000005.1"/>
</dbReference>
<comment type="caution">
    <text evidence="6">The sequence shown here is derived from an EMBL/GenBank/DDBJ whole genome shotgun (WGS) entry which is preliminary data.</text>
</comment>
<organism evidence="6 7">
    <name type="scientific">Vibrio comitans NBRC 102076</name>
    <dbReference type="NCBI Taxonomy" id="1219078"/>
    <lineage>
        <taxon>Bacteria</taxon>
        <taxon>Pseudomonadati</taxon>
        <taxon>Pseudomonadota</taxon>
        <taxon>Gammaproteobacteria</taxon>
        <taxon>Vibrionales</taxon>
        <taxon>Vibrionaceae</taxon>
        <taxon>Vibrio</taxon>
    </lineage>
</organism>
<evidence type="ECO:0000256" key="2">
    <source>
        <dbReference type="ARBA" id="ARBA00023015"/>
    </source>
</evidence>
<evidence type="ECO:0000256" key="1">
    <source>
        <dbReference type="ARBA" id="ARBA00009437"/>
    </source>
</evidence>
<dbReference type="InterPro" id="IPR036388">
    <property type="entry name" value="WH-like_DNA-bd_sf"/>
</dbReference>
<dbReference type="SUPFAM" id="SSF46785">
    <property type="entry name" value="Winged helix' DNA-binding domain"/>
    <property type="match status" value="1"/>
</dbReference>
<comment type="similarity">
    <text evidence="1">Belongs to the LysR transcriptional regulatory family.</text>
</comment>
<dbReference type="Gene3D" id="1.10.10.10">
    <property type="entry name" value="Winged helix-like DNA-binding domain superfamily/Winged helix DNA-binding domain"/>
    <property type="match status" value="1"/>
</dbReference>
<dbReference type="SUPFAM" id="SSF53850">
    <property type="entry name" value="Periplasmic binding protein-like II"/>
    <property type="match status" value="1"/>
</dbReference>
<dbReference type="Proteomes" id="UP000318242">
    <property type="component" value="Unassembled WGS sequence"/>
</dbReference>
<keyword evidence="3" id="KW-0238">DNA-binding</keyword>
<evidence type="ECO:0000256" key="4">
    <source>
        <dbReference type="ARBA" id="ARBA00023163"/>
    </source>
</evidence>
<gene>
    <name evidence="6" type="ORF">VCO01S_14390</name>
</gene>
<dbReference type="PANTHER" id="PTHR30118">
    <property type="entry name" value="HTH-TYPE TRANSCRIPTIONAL REGULATOR LEUO-RELATED"/>
    <property type="match status" value="1"/>
</dbReference>
<evidence type="ECO:0000313" key="7">
    <source>
        <dbReference type="Proteomes" id="UP000318242"/>
    </source>
</evidence>
<dbReference type="OrthoDB" id="6395715at2"/>
<dbReference type="Gene3D" id="3.40.190.10">
    <property type="entry name" value="Periplasmic binding protein-like II"/>
    <property type="match status" value="2"/>
</dbReference>
<keyword evidence="7" id="KW-1185">Reference proteome</keyword>
<dbReference type="Pfam" id="PF00126">
    <property type="entry name" value="HTH_1"/>
    <property type="match status" value="1"/>
</dbReference>
<evidence type="ECO:0000259" key="5">
    <source>
        <dbReference type="PROSITE" id="PS50931"/>
    </source>
</evidence>
<protein>
    <submittedName>
        <fullName evidence="6">LysR family transcriptional regulator</fullName>
    </submittedName>
</protein>
<accession>A0A4Y3ILH9</accession>
<dbReference type="PANTHER" id="PTHR30118:SF15">
    <property type="entry name" value="TRANSCRIPTIONAL REGULATORY PROTEIN"/>
    <property type="match status" value="1"/>
</dbReference>
<dbReference type="GO" id="GO:0003677">
    <property type="term" value="F:DNA binding"/>
    <property type="evidence" value="ECO:0007669"/>
    <property type="project" value="UniProtKB-KW"/>
</dbReference>
<dbReference type="InterPro" id="IPR036390">
    <property type="entry name" value="WH_DNA-bd_sf"/>
</dbReference>
<evidence type="ECO:0000313" key="6">
    <source>
        <dbReference type="EMBL" id="GEA60246.1"/>
    </source>
</evidence>
<dbReference type="EMBL" id="BJLH01000005">
    <property type="protein sequence ID" value="GEA60246.1"/>
    <property type="molecule type" value="Genomic_DNA"/>
</dbReference>
<keyword evidence="2" id="KW-0805">Transcription regulation</keyword>
<evidence type="ECO:0000256" key="3">
    <source>
        <dbReference type="ARBA" id="ARBA00023125"/>
    </source>
</evidence>
<dbReference type="Pfam" id="PF03466">
    <property type="entry name" value="LysR_substrate"/>
    <property type="match status" value="1"/>
</dbReference>
<dbReference type="AlphaFoldDB" id="A0A4Y3ILH9"/>
<reference evidence="6 7" key="1">
    <citation type="submission" date="2019-06" db="EMBL/GenBank/DDBJ databases">
        <title>Whole genome shotgun sequence of Vibrio comitans NBRC 102076.</title>
        <authorList>
            <person name="Hosoyama A."/>
            <person name="Uohara A."/>
            <person name="Ohji S."/>
            <person name="Ichikawa N."/>
        </authorList>
    </citation>
    <scope>NUCLEOTIDE SEQUENCE [LARGE SCALE GENOMIC DNA]</scope>
    <source>
        <strain evidence="6 7">NBRC 102076</strain>
    </source>
</reference>
<dbReference type="InterPro" id="IPR050389">
    <property type="entry name" value="LysR-type_TF"/>
</dbReference>
<sequence length="317" mass="35991">MAKQFYNNLDLNLLRTFQIIFQEKNLQKASLRLHVSAPALSKSLNRLRDHFNDPLFVKVPKGLSPTPFAKDLSESISPTLEKLANNLNSLNDFQPEDLQGRITLAISPFILQAIGCDLFSALSKQAPNVEWHLVNWSKTCLEDMVKGDIKIGVNYDIDLSRKDISSRKLATDCFKVIVREDHPLQGNSVKVSELSKYPVAALIVADWNTRRTFAEKVFDDFALIPKVALRSDLPSVVLETIARTDLIFPHSGLFNVQRYPHLKALSVKDREVEMLKDIHLFFSHKDKHDGTTKWLRKILSSILKQQMLQNDSVLTSG</sequence>
<keyword evidence="4" id="KW-0804">Transcription</keyword>
<proteinExistence type="inferred from homology"/>
<feature type="domain" description="HTH lysR-type" evidence="5">
    <location>
        <begin position="9"/>
        <end position="66"/>
    </location>
</feature>
<dbReference type="InterPro" id="IPR005119">
    <property type="entry name" value="LysR_subst-bd"/>
</dbReference>
<dbReference type="PROSITE" id="PS50931">
    <property type="entry name" value="HTH_LYSR"/>
    <property type="match status" value="1"/>
</dbReference>
<dbReference type="InterPro" id="IPR000847">
    <property type="entry name" value="LysR_HTH_N"/>
</dbReference>